<name>A0ABY4GDQ0_9BACT</name>
<accession>A0ABY4GDQ0</accession>
<gene>
    <name evidence="1" type="ORF">MUN86_24765</name>
</gene>
<proteinExistence type="predicted"/>
<evidence type="ECO:0008006" key="3">
    <source>
        <dbReference type="Google" id="ProtNLM"/>
    </source>
</evidence>
<keyword evidence="2" id="KW-1185">Reference proteome</keyword>
<evidence type="ECO:0000313" key="2">
    <source>
        <dbReference type="Proteomes" id="UP000830401"/>
    </source>
</evidence>
<dbReference type="RefSeq" id="WP_245126590.1">
    <property type="nucleotide sequence ID" value="NZ_CP095063.1"/>
</dbReference>
<protein>
    <recommendedName>
        <fullName evidence="3">WYL domain-containing protein</fullName>
    </recommendedName>
</protein>
<dbReference type="EMBL" id="CP095063">
    <property type="protein sequence ID" value="UOQ68921.1"/>
    <property type="molecule type" value="Genomic_DNA"/>
</dbReference>
<evidence type="ECO:0000313" key="1">
    <source>
        <dbReference type="EMBL" id="UOQ68921.1"/>
    </source>
</evidence>
<organism evidence="1 2">
    <name type="scientific">Hymenobacter volaticus</name>
    <dbReference type="NCBI Taxonomy" id="2932254"/>
    <lineage>
        <taxon>Bacteria</taxon>
        <taxon>Pseudomonadati</taxon>
        <taxon>Bacteroidota</taxon>
        <taxon>Cytophagia</taxon>
        <taxon>Cytophagales</taxon>
        <taxon>Hymenobacteraceae</taxon>
        <taxon>Hymenobacter</taxon>
    </lineage>
</organism>
<dbReference type="Proteomes" id="UP000830401">
    <property type="component" value="Plasmid unnamed2"/>
</dbReference>
<sequence>MIREEAIRITLLYLTEKDNDGTVILDYQRMLASLTEYATCWYVDFHYKRARRQPPHLSGEAPGFIIDKKSQRIRVISWQELYELNFDLLPF</sequence>
<keyword evidence="1" id="KW-0614">Plasmid</keyword>
<reference evidence="1" key="1">
    <citation type="submission" date="2022-04" db="EMBL/GenBank/DDBJ databases">
        <title>Hymenobacter sp. isolated from the air.</title>
        <authorList>
            <person name="Won M."/>
            <person name="Lee C.-M."/>
            <person name="Woen H.-Y."/>
            <person name="Kwon S.-W."/>
        </authorList>
    </citation>
    <scope>NUCLEOTIDE SEQUENCE</scope>
    <source>
        <strain evidence="1">5420S-77</strain>
        <plasmid evidence="1">unnamed2</plasmid>
    </source>
</reference>
<geneLocation type="plasmid" evidence="1 2">
    <name>unnamed2</name>
</geneLocation>